<organism evidence="2 3">
    <name type="scientific">Methylobacterium cerastii</name>
    <dbReference type="NCBI Taxonomy" id="932741"/>
    <lineage>
        <taxon>Bacteria</taxon>
        <taxon>Pseudomonadati</taxon>
        <taxon>Pseudomonadota</taxon>
        <taxon>Alphaproteobacteria</taxon>
        <taxon>Hyphomicrobiales</taxon>
        <taxon>Methylobacteriaceae</taxon>
        <taxon>Methylobacterium</taxon>
    </lineage>
</organism>
<evidence type="ECO:0000256" key="1">
    <source>
        <dbReference type="SAM" id="MobiDB-lite"/>
    </source>
</evidence>
<feature type="compositionally biased region" description="Polar residues" evidence="1">
    <location>
        <begin position="42"/>
        <end position="51"/>
    </location>
</feature>
<dbReference type="RefSeq" id="WP_238272750.1">
    <property type="nucleotide sequence ID" value="NZ_BPQG01000061.1"/>
</dbReference>
<accession>A0ABQ4QMC0</accession>
<feature type="region of interest" description="Disordered" evidence="1">
    <location>
        <begin position="1"/>
        <end position="24"/>
    </location>
</feature>
<reference evidence="2 3" key="1">
    <citation type="journal article" date="2021" name="Front. Microbiol.">
        <title>Comprehensive Comparative Genomics and Phenotyping of Methylobacterium Species.</title>
        <authorList>
            <person name="Alessa O."/>
            <person name="Ogura Y."/>
            <person name="Fujitani Y."/>
            <person name="Takami H."/>
            <person name="Hayashi T."/>
            <person name="Sahin N."/>
            <person name="Tani A."/>
        </authorList>
    </citation>
    <scope>NUCLEOTIDE SEQUENCE [LARGE SCALE GENOMIC DNA]</scope>
    <source>
        <strain evidence="2 3">DSM 23679</strain>
    </source>
</reference>
<feature type="region of interest" description="Disordered" evidence="1">
    <location>
        <begin position="42"/>
        <end position="80"/>
    </location>
</feature>
<name>A0ABQ4QMC0_9HYPH</name>
<protein>
    <submittedName>
        <fullName evidence="2">Uncharacterized protein</fullName>
    </submittedName>
</protein>
<evidence type="ECO:0000313" key="2">
    <source>
        <dbReference type="EMBL" id="GJD45955.1"/>
    </source>
</evidence>
<dbReference type="EMBL" id="BPQG01000061">
    <property type="protein sequence ID" value="GJD45955.1"/>
    <property type="molecule type" value="Genomic_DNA"/>
</dbReference>
<proteinExistence type="predicted"/>
<keyword evidence="3" id="KW-1185">Reference proteome</keyword>
<sequence>MPWYAVRPRDPADPRWPLPGKPQIVLKGADPAEAREKFEQAYPSTPFGTPSTPVPDGAGSFAGDAEALVVEETAEPTPPR</sequence>
<gene>
    <name evidence="2" type="ORF">AFCDBAGC_3834</name>
</gene>
<comment type="caution">
    <text evidence="2">The sequence shown here is derived from an EMBL/GenBank/DDBJ whole genome shotgun (WGS) entry which is preliminary data.</text>
</comment>
<evidence type="ECO:0000313" key="3">
    <source>
        <dbReference type="Proteomes" id="UP001055117"/>
    </source>
</evidence>
<dbReference type="Proteomes" id="UP001055117">
    <property type="component" value="Unassembled WGS sequence"/>
</dbReference>